<gene>
    <name evidence="6" type="primary">LOC102808734</name>
</gene>
<dbReference type="Pfam" id="PF10350">
    <property type="entry name" value="DUF2428"/>
    <property type="match status" value="1"/>
</dbReference>
<organism evidence="5 6">
    <name type="scientific">Saccoglossus kowalevskii</name>
    <name type="common">Acorn worm</name>
    <dbReference type="NCBI Taxonomy" id="10224"/>
    <lineage>
        <taxon>Eukaryota</taxon>
        <taxon>Metazoa</taxon>
        <taxon>Hemichordata</taxon>
        <taxon>Enteropneusta</taxon>
        <taxon>Harrimaniidae</taxon>
        <taxon>Saccoglossus</taxon>
    </lineage>
</organism>
<evidence type="ECO:0000313" key="6">
    <source>
        <dbReference type="RefSeq" id="XP_006812214.1"/>
    </source>
</evidence>
<comment type="similarity">
    <text evidence="1">Belongs to the THADA family.</text>
</comment>
<keyword evidence="2" id="KW-0819">tRNA processing</keyword>
<feature type="domain" description="DUF2428" evidence="3">
    <location>
        <begin position="19"/>
        <end position="230"/>
    </location>
</feature>
<dbReference type="InterPro" id="IPR016024">
    <property type="entry name" value="ARM-type_fold"/>
</dbReference>
<dbReference type="PANTHER" id="PTHR14387:SF0">
    <property type="entry name" value="DUF2428 DOMAIN-CONTAINING PROTEIN"/>
    <property type="match status" value="1"/>
</dbReference>
<keyword evidence="5" id="KW-1185">Reference proteome</keyword>
<feature type="domain" description="tRNA (32-2'-O)-methyltransferase regulator THADA-like C-terminal TPR repeats region" evidence="4">
    <location>
        <begin position="232"/>
        <end position="390"/>
    </location>
</feature>
<dbReference type="PANTHER" id="PTHR14387">
    <property type="entry name" value="THADA/DEATH RECEPTOR INTERACTING PROTEIN"/>
    <property type="match status" value="1"/>
</dbReference>
<evidence type="ECO:0000256" key="2">
    <source>
        <dbReference type="ARBA" id="ARBA00022694"/>
    </source>
</evidence>
<protein>
    <submittedName>
        <fullName evidence="6">Thyroid adenoma-associated protein homolog</fullName>
    </submittedName>
</protein>
<proteinExistence type="inferred from homology"/>
<dbReference type="SUPFAM" id="SSF48371">
    <property type="entry name" value="ARM repeat"/>
    <property type="match status" value="1"/>
</dbReference>
<name>A0ABM0LWS3_SACKO</name>
<dbReference type="Pfam" id="PF25151">
    <property type="entry name" value="TPR_Trm732_C"/>
    <property type="match status" value="1"/>
</dbReference>
<dbReference type="InterPro" id="IPR056842">
    <property type="entry name" value="THADA-like_TPR_C"/>
</dbReference>
<sequence>MGMAIDEAIVESKDGGNDHEESAVISVEHQLILAYSWLNIKECSLLLGAIAEKLPLCDEFSGVLSTEQIQKMADMFVKVLTKCRHRGAIEGCNLGFMKLCSRLLSSSSQELSSIPKTLLDQVFCLLDSSLSGTSITRRSAGLPLMVETITACEPKGRERSLLKLSMTRLLQTVNHPIPTDTTQTIDLPQVHALNIMKSLFRNSVLGNTMLQYASDVVMVTIEGFSSSSWAIRNSATLLYGTLVARMLGQKRVQDEHSDLNTITAQEFFYRYPKLQSYLLSEVIKASTSNNRLNLHPGLHPVLTLLSKLAVGIQQYSSECALSSFIQPVMELSSSPIYAVRVLSASALVPLVTMEEQPNILSAILDDLPASFDAVKYHNKLHGMLLQIEKLLQSLTSHERFMSSYSSVIGKLQAKLWLAKSDNPCPLTRALYVNILLKCLTNMEDESEKYQQLKLHVFKIVTDFRNENVENLVCGSILSKAMVEASWVFQQEENISQFLHQCLLSSDTEIQLSSLHHINHVINSQPIITGSGSDTLLTLIIKDLKHESSQSCLLVKLQIFILLMQHDNLSISDDFHHLWQILLPLARGVKGSTMAATAVPALAVILKRNLDCEKSRHYISDWCSLIQEYSSATNVEDLRLAVTKSLQIVGCDVLQAIANSQDEQLVQYAINIFQCSMCLLQDEVYEIRMEGAQFTSLLPRTASCIQYSSLHSNVGLQLLFVYMFHTYQWSCVFVMYILDYMQGKVSVVDVIEKHIKAR</sequence>
<evidence type="ECO:0000259" key="4">
    <source>
        <dbReference type="Pfam" id="PF25151"/>
    </source>
</evidence>
<accession>A0ABM0LWS3</accession>
<evidence type="ECO:0000256" key="1">
    <source>
        <dbReference type="ARBA" id="ARBA00010409"/>
    </source>
</evidence>
<dbReference type="GeneID" id="102808734"/>
<dbReference type="Proteomes" id="UP000694865">
    <property type="component" value="Unplaced"/>
</dbReference>
<reference evidence="6" key="1">
    <citation type="submission" date="2025-08" db="UniProtKB">
        <authorList>
            <consortium name="RefSeq"/>
        </authorList>
    </citation>
    <scope>IDENTIFICATION</scope>
    <source>
        <tissue evidence="6">Testes</tissue>
    </source>
</reference>
<evidence type="ECO:0000313" key="5">
    <source>
        <dbReference type="Proteomes" id="UP000694865"/>
    </source>
</evidence>
<dbReference type="InterPro" id="IPR019442">
    <property type="entry name" value="THADA/TRM732_DUF2428"/>
</dbReference>
<dbReference type="RefSeq" id="XP_006812214.1">
    <property type="nucleotide sequence ID" value="XM_006812151.1"/>
</dbReference>
<dbReference type="InterPro" id="IPR051954">
    <property type="entry name" value="tRNA_methyltransferase_THADA"/>
</dbReference>
<evidence type="ECO:0000259" key="3">
    <source>
        <dbReference type="Pfam" id="PF10350"/>
    </source>
</evidence>